<protein>
    <recommendedName>
        <fullName evidence="1">CcmS related domain-containing protein</fullName>
    </recommendedName>
</protein>
<proteinExistence type="predicted"/>
<reference evidence="2 3" key="1">
    <citation type="submission" date="2016-07" db="EMBL/GenBank/DDBJ databases">
        <title>Draft genome of the white-rot fungus Obba rivulosa 3A-2.</title>
        <authorList>
            <consortium name="DOE Joint Genome Institute"/>
            <person name="Miettinen O."/>
            <person name="Riley R."/>
            <person name="Acob R."/>
            <person name="Barry K."/>
            <person name="Cullen D."/>
            <person name="De Vries R."/>
            <person name="Hainaut M."/>
            <person name="Hatakka A."/>
            <person name="Henrissat B."/>
            <person name="Hilden K."/>
            <person name="Kuo R."/>
            <person name="Labutti K."/>
            <person name="Lipzen A."/>
            <person name="Makela M.R."/>
            <person name="Sandor L."/>
            <person name="Spatafora J.W."/>
            <person name="Grigoriev I.V."/>
            <person name="Hibbett D.S."/>
        </authorList>
    </citation>
    <scope>NUCLEOTIDE SEQUENCE [LARGE SCALE GENOMIC DNA]</scope>
    <source>
        <strain evidence="2 3">3A-2</strain>
    </source>
</reference>
<organism evidence="2 3">
    <name type="scientific">Obba rivulosa</name>
    <dbReference type="NCBI Taxonomy" id="1052685"/>
    <lineage>
        <taxon>Eukaryota</taxon>
        <taxon>Fungi</taxon>
        <taxon>Dikarya</taxon>
        <taxon>Basidiomycota</taxon>
        <taxon>Agaricomycotina</taxon>
        <taxon>Agaricomycetes</taxon>
        <taxon>Polyporales</taxon>
        <taxon>Gelatoporiaceae</taxon>
        <taxon>Obba</taxon>
    </lineage>
</organism>
<dbReference type="InterPro" id="IPR058258">
    <property type="entry name" value="CcmS-like"/>
</dbReference>
<evidence type="ECO:0000313" key="2">
    <source>
        <dbReference type="EMBL" id="OCH94086.1"/>
    </source>
</evidence>
<feature type="domain" description="CcmS related" evidence="1">
    <location>
        <begin position="29"/>
        <end position="162"/>
    </location>
</feature>
<keyword evidence="3" id="KW-1185">Reference proteome</keyword>
<dbReference type="Proteomes" id="UP000250043">
    <property type="component" value="Unassembled WGS sequence"/>
</dbReference>
<evidence type="ECO:0000313" key="3">
    <source>
        <dbReference type="Proteomes" id="UP000250043"/>
    </source>
</evidence>
<gene>
    <name evidence="2" type="ORF">OBBRIDRAFT_723627</name>
</gene>
<sequence length="201" mass="22405">MAAGVHFQVGGSNGAAFPIIESNGAALDPARTALFSRSRPPKDRIHWGFNPEKDPRVGSLLRWVQAMSSTLAALGLQKFLQTGQRGALITNADYRTPADSSVPNQPAFDWVTVEELHKTLDRILQESVVCYDPASQVIVFVFLLSKSGNSMAVWRRKITLQETLRQTHYNALLSTKEQLQDYPVYVDECVFSDSSARHFDH</sequence>
<evidence type="ECO:0000259" key="1">
    <source>
        <dbReference type="Pfam" id="PF26617"/>
    </source>
</evidence>
<name>A0A8E2J3W2_9APHY</name>
<dbReference type="EMBL" id="KV722347">
    <property type="protein sequence ID" value="OCH94086.1"/>
    <property type="molecule type" value="Genomic_DNA"/>
</dbReference>
<dbReference type="OrthoDB" id="3171339at2759"/>
<dbReference type="AlphaFoldDB" id="A0A8E2J3W2"/>
<dbReference type="Pfam" id="PF26617">
    <property type="entry name" value="CcmS-like"/>
    <property type="match status" value="1"/>
</dbReference>
<accession>A0A8E2J3W2</accession>